<dbReference type="AlphaFoldDB" id="A0AAI9EF73"/>
<protein>
    <recommendedName>
        <fullName evidence="2">CCHC-type domain-containing protein</fullName>
    </recommendedName>
</protein>
<gene>
    <name evidence="3" type="ORF">LECACI_7A009336</name>
</gene>
<dbReference type="Proteomes" id="UP001296104">
    <property type="component" value="Unassembled WGS sequence"/>
</dbReference>
<dbReference type="GO" id="GO:0003676">
    <property type="term" value="F:nucleic acid binding"/>
    <property type="evidence" value="ECO:0007669"/>
    <property type="project" value="InterPro"/>
</dbReference>
<organism evidence="3 4">
    <name type="scientific">Lecanosticta acicola</name>
    <dbReference type="NCBI Taxonomy" id="111012"/>
    <lineage>
        <taxon>Eukaryota</taxon>
        <taxon>Fungi</taxon>
        <taxon>Dikarya</taxon>
        <taxon>Ascomycota</taxon>
        <taxon>Pezizomycotina</taxon>
        <taxon>Dothideomycetes</taxon>
        <taxon>Dothideomycetidae</taxon>
        <taxon>Mycosphaerellales</taxon>
        <taxon>Mycosphaerellaceae</taxon>
        <taxon>Lecanosticta</taxon>
    </lineage>
</organism>
<name>A0AAI9EF73_9PEZI</name>
<evidence type="ECO:0000259" key="2">
    <source>
        <dbReference type="PROSITE" id="PS50158"/>
    </source>
</evidence>
<dbReference type="GO" id="GO:0008270">
    <property type="term" value="F:zinc ion binding"/>
    <property type="evidence" value="ECO:0007669"/>
    <property type="project" value="UniProtKB-KW"/>
</dbReference>
<proteinExistence type="predicted"/>
<evidence type="ECO:0000313" key="3">
    <source>
        <dbReference type="EMBL" id="CAK4034178.1"/>
    </source>
</evidence>
<accession>A0AAI9EF73</accession>
<dbReference type="SUPFAM" id="SSF57756">
    <property type="entry name" value="Retrovirus zinc finger-like domains"/>
    <property type="match status" value="1"/>
</dbReference>
<keyword evidence="1" id="KW-0479">Metal-binding</keyword>
<evidence type="ECO:0000256" key="1">
    <source>
        <dbReference type="PROSITE-ProRule" id="PRU00047"/>
    </source>
</evidence>
<dbReference type="EMBL" id="CAVMBE010000107">
    <property type="protein sequence ID" value="CAK4034178.1"/>
    <property type="molecule type" value="Genomic_DNA"/>
</dbReference>
<comment type="caution">
    <text evidence="3">The sequence shown here is derived from an EMBL/GenBank/DDBJ whole genome shotgun (WGS) entry which is preliminary data.</text>
</comment>
<dbReference type="PROSITE" id="PS50158">
    <property type="entry name" value="ZF_CCHC"/>
    <property type="match status" value="1"/>
</dbReference>
<keyword evidence="1" id="KW-0863">Zinc-finger</keyword>
<dbReference type="InterPro" id="IPR036875">
    <property type="entry name" value="Znf_CCHC_sf"/>
</dbReference>
<keyword evidence="1" id="KW-0862">Zinc</keyword>
<feature type="domain" description="CCHC-type" evidence="2">
    <location>
        <begin position="70"/>
        <end position="86"/>
    </location>
</feature>
<evidence type="ECO:0000313" key="4">
    <source>
        <dbReference type="Proteomes" id="UP001296104"/>
    </source>
</evidence>
<keyword evidence="4" id="KW-1185">Reference proteome</keyword>
<reference evidence="3" key="1">
    <citation type="submission" date="2023-11" db="EMBL/GenBank/DDBJ databases">
        <authorList>
            <person name="Alioto T."/>
            <person name="Alioto T."/>
            <person name="Gomez Garrido J."/>
        </authorList>
    </citation>
    <scope>NUCLEOTIDE SEQUENCE</scope>
</reference>
<dbReference type="InterPro" id="IPR001878">
    <property type="entry name" value="Znf_CCHC"/>
</dbReference>
<sequence>MAEEHKGSRLTTRICRVSISTKLSQHAAASAQAYALVSCLNACFQSISDLLRGNGYGNSSYSRQDPKNIKCHHCGNFGHIPSHCPDKNDGQGRKTAADTRAGAANAGARIHYSDGPRYNSGPTIKPDLQKALRDANAYASTLARSNDQCRLSKAKADNGLRTSFFAPDTTASVAANFSTVNLPQNVYVYKVEMVRAYTEKASTILVKRSTDRKAVMRVLHTQANLVLELQLTPKTWVTDGDLIWSTRALFSSANLPRQLMNLVYQTECGQQLTVEEVTISHQQTIGGHISMAELVQNTQATEFHESVAGVFVRGVNAFLTEHARNTGTNTLTSGSRSFDHNTTSPLGNHGLRALHLSARPGVDRLLINISTAFTPFYGLDSIRSFINSSGRSPNALRKILKGVRVRIDYEISGGWQPATSCYRFVHGFGEQINQHRLESQTKLYDWFCRPTAEERSQPLYPRNLRPNLMQPGHLSVKVSVDPRRCPSSLEWYPASVLEIFEFQAFHDALKPDETSAMIQSAPFQPAQNRQRILGQGLTKDPRAFHGRVKDELRDSESWRPYHLRAYADHERRSPPMKYGFLRRNPWHESLDDIMFYL</sequence>